<evidence type="ECO:0000259" key="1">
    <source>
        <dbReference type="Pfam" id="PF01966"/>
    </source>
</evidence>
<dbReference type="STRING" id="1123008.GCA_000380985_01694"/>
<sequence>MNPETIIEKYYKKGTKLYDIYMSHTTDVTNKALSIAARHPELAVDVRFIEEAGMLHDIGIFLTKAPHIACEGTHPYICHGYLGRELLTEEGYPKHGLVCERHTGTGLSLETIINRKLPIPHRDMRPVSLEEQIICFADKFYSKSQLGKEKPIKKIRQSLSRHGWHQVEVFDAWCELFL</sequence>
<dbReference type="EMBL" id="LGGN01000118">
    <property type="protein sequence ID" value="KUK77636.1"/>
    <property type="molecule type" value="Genomic_DNA"/>
</dbReference>
<reference evidence="3" key="1">
    <citation type="journal article" date="2015" name="MBio">
        <title>Genome-Resolved Metagenomic Analysis Reveals Roles for Candidate Phyla and Other Microbial Community Members in Biogeochemical Transformations in Oil Reservoirs.</title>
        <authorList>
            <person name="Hu P."/>
            <person name="Tom L."/>
            <person name="Singh A."/>
            <person name="Thomas B.C."/>
            <person name="Baker B.J."/>
            <person name="Piceno Y.M."/>
            <person name="Andersen G.L."/>
            <person name="Banfield J.F."/>
        </authorList>
    </citation>
    <scope>NUCLEOTIDE SEQUENCE [LARGE SCALE GENOMIC DNA]</scope>
</reference>
<dbReference type="InterPro" id="IPR003607">
    <property type="entry name" value="HD/PDEase_dom"/>
</dbReference>
<organism evidence="2 3">
    <name type="scientific">Proteiniphilum acetatigenes</name>
    <dbReference type="NCBI Taxonomy" id="294710"/>
    <lineage>
        <taxon>Bacteria</taxon>
        <taxon>Pseudomonadati</taxon>
        <taxon>Bacteroidota</taxon>
        <taxon>Bacteroidia</taxon>
        <taxon>Bacteroidales</taxon>
        <taxon>Dysgonomonadaceae</taxon>
        <taxon>Proteiniphilum</taxon>
    </lineage>
</organism>
<dbReference type="Pfam" id="PF01966">
    <property type="entry name" value="HD"/>
    <property type="match status" value="1"/>
</dbReference>
<dbReference type="Gene3D" id="1.10.3210.10">
    <property type="entry name" value="Hypothetical protein af1432"/>
    <property type="match status" value="1"/>
</dbReference>
<proteinExistence type="predicted"/>
<dbReference type="Proteomes" id="UP000053860">
    <property type="component" value="Unassembled WGS sequence"/>
</dbReference>
<dbReference type="PATRIC" id="fig|294710.3.peg.1040"/>
<feature type="domain" description="HD" evidence="1">
    <location>
        <begin position="22"/>
        <end position="140"/>
    </location>
</feature>
<dbReference type="PANTHER" id="PTHR35795">
    <property type="entry name" value="SLR1885 PROTEIN"/>
    <property type="match status" value="1"/>
</dbReference>
<gene>
    <name evidence="2" type="ORF">XD92_0732</name>
</gene>
<dbReference type="CDD" id="cd00077">
    <property type="entry name" value="HDc"/>
    <property type="match status" value="1"/>
</dbReference>
<evidence type="ECO:0000313" key="3">
    <source>
        <dbReference type="Proteomes" id="UP000053860"/>
    </source>
</evidence>
<dbReference type="InterPro" id="IPR006674">
    <property type="entry name" value="HD_domain"/>
</dbReference>
<dbReference type="SUPFAM" id="SSF109604">
    <property type="entry name" value="HD-domain/PDEase-like"/>
    <property type="match status" value="1"/>
</dbReference>
<comment type="caution">
    <text evidence="2">The sequence shown here is derived from an EMBL/GenBank/DDBJ whole genome shotgun (WGS) entry which is preliminary data.</text>
</comment>
<protein>
    <recommendedName>
        <fullName evidence="1">HD domain-containing protein</fullName>
    </recommendedName>
</protein>
<accession>A0A124FXD0</accession>
<dbReference type="PANTHER" id="PTHR35795:SF1">
    <property type="entry name" value="BIS(5'-NUCLEOSYL)-TETRAPHOSPHATASE, SYMMETRICAL"/>
    <property type="match status" value="1"/>
</dbReference>
<dbReference type="InterPro" id="IPR051094">
    <property type="entry name" value="Diverse_Catalytic_Enzymes"/>
</dbReference>
<evidence type="ECO:0000313" key="2">
    <source>
        <dbReference type="EMBL" id="KUK77636.1"/>
    </source>
</evidence>
<name>A0A124FXD0_9BACT</name>
<dbReference type="AlphaFoldDB" id="A0A124FXD0"/>